<feature type="compositionally biased region" description="Acidic residues" evidence="1">
    <location>
        <begin position="88"/>
        <end position="102"/>
    </location>
</feature>
<dbReference type="Proteomes" id="UP000295705">
    <property type="component" value="Unassembled WGS sequence"/>
</dbReference>
<proteinExistence type="predicted"/>
<feature type="transmembrane region" description="Helical" evidence="2">
    <location>
        <begin position="31"/>
        <end position="53"/>
    </location>
</feature>
<organism evidence="3 4">
    <name type="scientific">Actinomycetospora succinea</name>
    <dbReference type="NCBI Taxonomy" id="663603"/>
    <lineage>
        <taxon>Bacteria</taxon>
        <taxon>Bacillati</taxon>
        <taxon>Actinomycetota</taxon>
        <taxon>Actinomycetes</taxon>
        <taxon>Pseudonocardiales</taxon>
        <taxon>Pseudonocardiaceae</taxon>
        <taxon>Actinomycetospora</taxon>
    </lineage>
</organism>
<protein>
    <submittedName>
        <fullName evidence="3">Uncharacterized protein</fullName>
    </submittedName>
</protein>
<keyword evidence="2" id="KW-0472">Membrane</keyword>
<evidence type="ECO:0000313" key="3">
    <source>
        <dbReference type="EMBL" id="TDQ52665.1"/>
    </source>
</evidence>
<name>A0A4R6UZ69_9PSEU</name>
<evidence type="ECO:0000313" key="4">
    <source>
        <dbReference type="Proteomes" id="UP000295705"/>
    </source>
</evidence>
<evidence type="ECO:0000256" key="1">
    <source>
        <dbReference type="SAM" id="MobiDB-lite"/>
    </source>
</evidence>
<reference evidence="3 4" key="1">
    <citation type="submission" date="2019-03" db="EMBL/GenBank/DDBJ databases">
        <title>Genomic Encyclopedia of Type Strains, Phase IV (KMG-IV): sequencing the most valuable type-strain genomes for metagenomic binning, comparative biology and taxonomic classification.</title>
        <authorList>
            <person name="Goeker M."/>
        </authorList>
    </citation>
    <scope>NUCLEOTIDE SEQUENCE [LARGE SCALE GENOMIC DNA]</scope>
    <source>
        <strain evidence="3 4">DSM 45775</strain>
    </source>
</reference>
<evidence type="ECO:0000256" key="2">
    <source>
        <dbReference type="SAM" id="Phobius"/>
    </source>
</evidence>
<accession>A0A4R6UZ69</accession>
<comment type="caution">
    <text evidence="3">The sequence shown here is derived from an EMBL/GenBank/DDBJ whole genome shotgun (WGS) entry which is preliminary data.</text>
</comment>
<feature type="region of interest" description="Disordered" evidence="1">
    <location>
        <begin position="72"/>
        <end position="116"/>
    </location>
</feature>
<gene>
    <name evidence="3" type="ORF">EV188_10741</name>
</gene>
<sequence length="116" mass="12391">MVARPTALGDHWATVRAHPPRVRCARAGRGYASHMLAVVLLLPIVIMVVACLLERFEAHAVVGKPAPRVRRPLAIEPPAPSLTLVPGADEDDTEDSADDSREDESLAPATGLRKAS</sequence>
<keyword evidence="4" id="KW-1185">Reference proteome</keyword>
<keyword evidence="2" id="KW-0812">Transmembrane</keyword>
<keyword evidence="2" id="KW-1133">Transmembrane helix</keyword>
<dbReference type="AlphaFoldDB" id="A0A4R6UZ69"/>
<dbReference type="EMBL" id="SNYO01000007">
    <property type="protein sequence ID" value="TDQ52665.1"/>
    <property type="molecule type" value="Genomic_DNA"/>
</dbReference>